<keyword evidence="6" id="KW-1185">Reference proteome</keyword>
<feature type="domain" description="Peptidase S33 tripeptidyl aminopeptidase-like C-terminal" evidence="4">
    <location>
        <begin position="400"/>
        <end position="502"/>
    </location>
</feature>
<evidence type="ECO:0000259" key="4">
    <source>
        <dbReference type="Pfam" id="PF08386"/>
    </source>
</evidence>
<dbReference type="PANTHER" id="PTHR43248:SF29">
    <property type="entry name" value="TRIPEPTIDYL AMINOPEPTIDASE"/>
    <property type="match status" value="1"/>
</dbReference>
<organism evidence="5 6">
    <name type="scientific">Kineococcus glutinatus</name>
    <dbReference type="NCBI Taxonomy" id="1070872"/>
    <lineage>
        <taxon>Bacteria</taxon>
        <taxon>Bacillati</taxon>
        <taxon>Actinomycetota</taxon>
        <taxon>Actinomycetes</taxon>
        <taxon>Kineosporiales</taxon>
        <taxon>Kineosporiaceae</taxon>
        <taxon>Kineococcus</taxon>
    </lineage>
</organism>
<evidence type="ECO:0000313" key="6">
    <source>
        <dbReference type="Proteomes" id="UP001501195"/>
    </source>
</evidence>
<dbReference type="InterPro" id="IPR013595">
    <property type="entry name" value="Pept_S33_TAP-like_C"/>
</dbReference>
<gene>
    <name evidence="5" type="ORF">GCM10023225_11980</name>
</gene>
<dbReference type="Pfam" id="PF08386">
    <property type="entry name" value="Abhydrolase_4"/>
    <property type="match status" value="1"/>
</dbReference>
<dbReference type="GO" id="GO:0016787">
    <property type="term" value="F:hydrolase activity"/>
    <property type="evidence" value="ECO:0007669"/>
    <property type="project" value="UniProtKB-KW"/>
</dbReference>
<evidence type="ECO:0000313" key="5">
    <source>
        <dbReference type="EMBL" id="GAA4971884.1"/>
    </source>
</evidence>
<evidence type="ECO:0000256" key="1">
    <source>
        <dbReference type="ARBA" id="ARBA00010088"/>
    </source>
</evidence>
<reference evidence="6" key="1">
    <citation type="journal article" date="2019" name="Int. J. Syst. Evol. Microbiol.">
        <title>The Global Catalogue of Microorganisms (GCM) 10K type strain sequencing project: providing services to taxonomists for standard genome sequencing and annotation.</title>
        <authorList>
            <consortium name="The Broad Institute Genomics Platform"/>
            <consortium name="The Broad Institute Genome Sequencing Center for Infectious Disease"/>
            <person name="Wu L."/>
            <person name="Ma J."/>
        </authorList>
    </citation>
    <scope>NUCLEOTIDE SEQUENCE [LARGE SCALE GENOMIC DNA]</scope>
    <source>
        <strain evidence="6">JCM 18126</strain>
    </source>
</reference>
<comment type="similarity">
    <text evidence="1">Belongs to the peptidase S33 family.</text>
</comment>
<keyword evidence="2" id="KW-0732">Signal</keyword>
<dbReference type="Proteomes" id="UP001501195">
    <property type="component" value="Unassembled WGS sequence"/>
</dbReference>
<proteinExistence type="inferred from homology"/>
<name>A0ABP9HJ77_9ACTN</name>
<dbReference type="PANTHER" id="PTHR43248">
    <property type="entry name" value="2-SUCCINYL-6-HYDROXY-2,4-CYCLOHEXADIENE-1-CARBOXYLATE SYNTHASE"/>
    <property type="match status" value="1"/>
</dbReference>
<keyword evidence="3 5" id="KW-0378">Hydrolase</keyword>
<dbReference type="InterPro" id="IPR029058">
    <property type="entry name" value="AB_hydrolase_fold"/>
</dbReference>
<dbReference type="Gene3D" id="3.40.50.1820">
    <property type="entry name" value="alpha/beta hydrolase"/>
    <property type="match status" value="1"/>
</dbReference>
<evidence type="ECO:0000256" key="2">
    <source>
        <dbReference type="ARBA" id="ARBA00022729"/>
    </source>
</evidence>
<comment type="caution">
    <text evidence="5">The sequence shown here is derived from an EMBL/GenBank/DDBJ whole genome shotgun (WGS) entry which is preliminary data.</text>
</comment>
<accession>A0ABP9HJ77</accession>
<evidence type="ECO:0000256" key="3">
    <source>
        <dbReference type="ARBA" id="ARBA00022801"/>
    </source>
</evidence>
<sequence>MLPAAVELLLGACSALGADEPEPVPVGSPTATAAEPAADPAMAEFYAQRLSWQDCGDGVQCSTLTVPVDHADPAGARTRISLVRVPATGDERLGSLVFNPGGPGVGGIPYVRAEGHQVTDVVLEHFDVVGFDPRGVATSDPVRCLTDAETDELLAADATPDDAAERDALVGLAAGVGRGCAARGGELAAHVDTRSAARDLDVLRAALGDDRLSFLGKSYGTFLGATYAELFPQRVGRFVLDGALDPALSEADFEAGQADGFETALAAYVADCLQQRGCPLRGTTEQGVQQVRDLLERIDAAPLDTGTARPLTQSLAQLGVAYPLYASSLWPQLTEALAQALEGGGAKLLALADAYARRGADGGYADNSNTAIYAVNCLDRPDTSTPAEVERSAVELARRSPTFGAFLAWGSLPCTTWPFPATGQPGPLRAAGSGPILVVGTTRDPATPYAWSQALAEQLAEGHLLTRDGDGHTGYRAGSSCTDAAVDAYLVAGAVPADGARCG</sequence>
<dbReference type="InterPro" id="IPR051601">
    <property type="entry name" value="Serine_prot/Carboxylest_S33"/>
</dbReference>
<dbReference type="EMBL" id="BAABIL010000155">
    <property type="protein sequence ID" value="GAA4971884.1"/>
    <property type="molecule type" value="Genomic_DNA"/>
</dbReference>
<protein>
    <submittedName>
        <fullName evidence="5">Alpha/beta hydrolase</fullName>
    </submittedName>
</protein>
<dbReference type="SUPFAM" id="SSF53474">
    <property type="entry name" value="alpha/beta-Hydrolases"/>
    <property type="match status" value="1"/>
</dbReference>